<keyword evidence="3" id="KW-0611">Plant defense</keyword>
<gene>
    <name evidence="5" type="ORF">TSUD_363810</name>
</gene>
<keyword evidence="6" id="KW-1185">Reference proteome</keyword>
<dbReference type="Proteomes" id="UP000242715">
    <property type="component" value="Unassembled WGS sequence"/>
</dbReference>
<evidence type="ECO:0000256" key="2">
    <source>
        <dbReference type="ARBA" id="ARBA00022741"/>
    </source>
</evidence>
<proteinExistence type="predicted"/>
<dbReference type="OrthoDB" id="1743675at2759"/>
<sequence length="134" mass="15298">MAAEFVGGALLSAFLQVTFEKLASAKIQDYFQERKLNEKLLKRLNIMLLSINAVVDDAELKQIKNRHVKAWLDAVKDVVFEAEDLLDEIDIEVLRCNLEAESDSNNGKVWNFFNASSNSFEKEIESKMQEVLET</sequence>
<accession>A0A2Z6NR80</accession>
<dbReference type="GO" id="GO:0006952">
    <property type="term" value="P:defense response"/>
    <property type="evidence" value="ECO:0007669"/>
    <property type="project" value="UniProtKB-KW"/>
</dbReference>
<evidence type="ECO:0000256" key="3">
    <source>
        <dbReference type="ARBA" id="ARBA00022821"/>
    </source>
</evidence>
<name>A0A2Z6NR80_TRISU</name>
<dbReference type="InterPro" id="IPR041118">
    <property type="entry name" value="Rx_N"/>
</dbReference>
<organism evidence="5 6">
    <name type="scientific">Trifolium subterraneum</name>
    <name type="common">Subterranean clover</name>
    <dbReference type="NCBI Taxonomy" id="3900"/>
    <lineage>
        <taxon>Eukaryota</taxon>
        <taxon>Viridiplantae</taxon>
        <taxon>Streptophyta</taxon>
        <taxon>Embryophyta</taxon>
        <taxon>Tracheophyta</taxon>
        <taxon>Spermatophyta</taxon>
        <taxon>Magnoliopsida</taxon>
        <taxon>eudicotyledons</taxon>
        <taxon>Gunneridae</taxon>
        <taxon>Pentapetalae</taxon>
        <taxon>rosids</taxon>
        <taxon>fabids</taxon>
        <taxon>Fabales</taxon>
        <taxon>Fabaceae</taxon>
        <taxon>Papilionoideae</taxon>
        <taxon>50 kb inversion clade</taxon>
        <taxon>NPAAA clade</taxon>
        <taxon>Hologalegina</taxon>
        <taxon>IRL clade</taxon>
        <taxon>Trifolieae</taxon>
        <taxon>Trifolium</taxon>
    </lineage>
</organism>
<reference evidence="6" key="1">
    <citation type="journal article" date="2017" name="Front. Plant Sci.">
        <title>Climate Clever Clovers: New Paradigm to Reduce the Environmental Footprint of Ruminants by Breeding Low Methanogenic Forages Utilizing Haplotype Variation.</title>
        <authorList>
            <person name="Kaur P."/>
            <person name="Appels R."/>
            <person name="Bayer P.E."/>
            <person name="Keeble-Gagnere G."/>
            <person name="Wang J."/>
            <person name="Hirakawa H."/>
            <person name="Shirasawa K."/>
            <person name="Vercoe P."/>
            <person name="Stefanova K."/>
            <person name="Durmic Z."/>
            <person name="Nichols P."/>
            <person name="Revell C."/>
            <person name="Isobe S.N."/>
            <person name="Edwards D."/>
            <person name="Erskine W."/>
        </authorList>
    </citation>
    <scope>NUCLEOTIDE SEQUENCE [LARGE SCALE GENOMIC DNA]</scope>
    <source>
        <strain evidence="6">cv. Daliak</strain>
    </source>
</reference>
<dbReference type="Gene3D" id="1.20.5.4130">
    <property type="match status" value="1"/>
</dbReference>
<dbReference type="Pfam" id="PF18052">
    <property type="entry name" value="Rx_N"/>
    <property type="match status" value="1"/>
</dbReference>
<keyword evidence="2" id="KW-0547">Nucleotide-binding</keyword>
<protein>
    <recommendedName>
        <fullName evidence="4">Disease resistance N-terminal domain-containing protein</fullName>
    </recommendedName>
</protein>
<dbReference type="EMBL" id="DF973739">
    <property type="protein sequence ID" value="GAU38942.1"/>
    <property type="molecule type" value="Genomic_DNA"/>
</dbReference>
<evidence type="ECO:0000313" key="5">
    <source>
        <dbReference type="EMBL" id="GAU38942.1"/>
    </source>
</evidence>
<feature type="domain" description="Disease resistance N-terminal" evidence="4">
    <location>
        <begin position="14"/>
        <end position="102"/>
    </location>
</feature>
<evidence type="ECO:0000259" key="4">
    <source>
        <dbReference type="Pfam" id="PF18052"/>
    </source>
</evidence>
<evidence type="ECO:0000313" key="6">
    <source>
        <dbReference type="Proteomes" id="UP000242715"/>
    </source>
</evidence>
<evidence type="ECO:0000256" key="1">
    <source>
        <dbReference type="ARBA" id="ARBA00022737"/>
    </source>
</evidence>
<dbReference type="GO" id="GO:0000166">
    <property type="term" value="F:nucleotide binding"/>
    <property type="evidence" value="ECO:0007669"/>
    <property type="project" value="UniProtKB-KW"/>
</dbReference>
<dbReference type="AlphaFoldDB" id="A0A2Z6NR80"/>
<keyword evidence="1" id="KW-0677">Repeat</keyword>